<dbReference type="PANTHER" id="PTHR43567">
    <property type="entry name" value="FLAVOREDOXIN-RELATED-RELATED"/>
    <property type="match status" value="1"/>
</dbReference>
<dbReference type="InterPro" id="IPR012349">
    <property type="entry name" value="Split_barrel_FMN-bd"/>
</dbReference>
<evidence type="ECO:0000256" key="3">
    <source>
        <dbReference type="ARBA" id="ARBA00038054"/>
    </source>
</evidence>
<dbReference type="Proteomes" id="UP001220022">
    <property type="component" value="Unassembled WGS sequence"/>
</dbReference>
<dbReference type="InterPro" id="IPR052174">
    <property type="entry name" value="Flavoredoxin"/>
</dbReference>
<evidence type="ECO:0000259" key="4">
    <source>
        <dbReference type="SMART" id="SM00903"/>
    </source>
</evidence>
<reference evidence="5 6" key="1">
    <citation type="submission" date="2023-03" db="EMBL/GenBank/DDBJ databases">
        <title>Draft genome sequence of type strain Streptomyces ferralitis JCM 14344.</title>
        <authorList>
            <person name="Klaysubun C."/>
            <person name="Duangmal K."/>
        </authorList>
    </citation>
    <scope>NUCLEOTIDE SEQUENCE [LARGE SCALE GENOMIC DNA]</scope>
    <source>
        <strain evidence="5 6">JCM 14344</strain>
    </source>
</reference>
<feature type="domain" description="Flavin reductase like" evidence="4">
    <location>
        <begin position="17"/>
        <end position="163"/>
    </location>
</feature>
<dbReference type="RefSeq" id="WP_275810717.1">
    <property type="nucleotide sequence ID" value="NZ_BAAANM010000019.1"/>
</dbReference>
<dbReference type="InterPro" id="IPR002563">
    <property type="entry name" value="Flavin_Rdtase-like_dom"/>
</dbReference>
<comment type="similarity">
    <text evidence="3">Belongs to the flavoredoxin family.</text>
</comment>
<evidence type="ECO:0000313" key="5">
    <source>
        <dbReference type="EMBL" id="MDF2255722.1"/>
    </source>
</evidence>
<comment type="caution">
    <text evidence="5">The sequence shown here is derived from an EMBL/GenBank/DDBJ whole genome shotgun (WGS) entry which is preliminary data.</text>
</comment>
<accession>A0ABT5YWD5</accession>
<dbReference type="Gene3D" id="2.30.110.10">
    <property type="entry name" value="Electron Transport, Fmn-binding Protein, Chain A"/>
    <property type="match status" value="1"/>
</dbReference>
<dbReference type="Pfam" id="PF01613">
    <property type="entry name" value="Flavin_Reduct"/>
    <property type="match status" value="1"/>
</dbReference>
<dbReference type="EMBL" id="JARHTQ010000004">
    <property type="protein sequence ID" value="MDF2255722.1"/>
    <property type="molecule type" value="Genomic_DNA"/>
</dbReference>
<organism evidence="5 6">
    <name type="scientific">Streptantibioticus ferralitis</name>
    <dbReference type="NCBI Taxonomy" id="236510"/>
    <lineage>
        <taxon>Bacteria</taxon>
        <taxon>Bacillati</taxon>
        <taxon>Actinomycetota</taxon>
        <taxon>Actinomycetes</taxon>
        <taxon>Kitasatosporales</taxon>
        <taxon>Streptomycetaceae</taxon>
        <taxon>Streptantibioticus</taxon>
    </lineage>
</organism>
<name>A0ABT5YWD5_9ACTN</name>
<dbReference type="PANTHER" id="PTHR43567:SF1">
    <property type="entry name" value="FLAVOREDOXIN"/>
    <property type="match status" value="1"/>
</dbReference>
<sequence length="272" mass="28945">MSHTVPTGLPNRLWKKLTSAVGIISVRHQDGINVMSAEWSYFVNKEPLYAAVVLSPKAGTRELLPGAGEFSLTLCSEQQAELADFVGSFSLGEVDKTTSELIEFGTPRVIRTPWVTGGLVALECVLRETVSFPVHTMFVGEVVASHLPESERRPLVKHGPMHTLGGPVRHATVVAAAQLLPNGTVRVAATGPAAPEADVWRLSLLLPDGGTHALGDHPSGEFGDFLLELPLPPGPLPLSAARIKVERQGAKPGYARIAPSGSAPRALRAERT</sequence>
<dbReference type="SUPFAM" id="SSF50475">
    <property type="entry name" value="FMN-binding split barrel"/>
    <property type="match status" value="1"/>
</dbReference>
<keyword evidence="2" id="KW-0285">Flavoprotein</keyword>
<dbReference type="SMART" id="SM00903">
    <property type="entry name" value="Flavin_Reduct"/>
    <property type="match status" value="1"/>
</dbReference>
<evidence type="ECO:0000256" key="2">
    <source>
        <dbReference type="ARBA" id="ARBA00022630"/>
    </source>
</evidence>
<evidence type="ECO:0000256" key="1">
    <source>
        <dbReference type="ARBA" id="ARBA00001917"/>
    </source>
</evidence>
<proteinExistence type="inferred from homology"/>
<keyword evidence="6" id="KW-1185">Reference proteome</keyword>
<protein>
    <submittedName>
        <fullName evidence="5">Flavin reductase family protein</fullName>
    </submittedName>
</protein>
<evidence type="ECO:0000313" key="6">
    <source>
        <dbReference type="Proteomes" id="UP001220022"/>
    </source>
</evidence>
<comment type="cofactor">
    <cofactor evidence="1">
        <name>FMN</name>
        <dbReference type="ChEBI" id="CHEBI:58210"/>
    </cofactor>
</comment>
<gene>
    <name evidence="5" type="ORF">P2L57_08290</name>
</gene>